<dbReference type="InParanoid" id="B7PP38"/>
<evidence type="ECO:0000313" key="7">
    <source>
        <dbReference type="EMBL" id="EEC08360.1"/>
    </source>
</evidence>
<reference evidence="8" key="2">
    <citation type="submission" date="2020-05" db="UniProtKB">
        <authorList>
            <consortium name="EnsemblMetazoa"/>
        </authorList>
    </citation>
    <scope>IDENTIFICATION</scope>
    <source>
        <strain evidence="8">wikel</strain>
    </source>
</reference>
<dbReference type="PaxDb" id="6945-B7PP38"/>
<dbReference type="VEuPathDB" id="VectorBase:ISCW006022"/>
<name>B7PP38_IXOSC</name>
<feature type="transmembrane region" description="Helical" evidence="6">
    <location>
        <begin position="132"/>
        <end position="150"/>
    </location>
</feature>
<dbReference type="HOGENOM" id="CLU_070983_0_0_1"/>
<feature type="transmembrane region" description="Helical" evidence="6">
    <location>
        <begin position="68"/>
        <end position="90"/>
    </location>
</feature>
<feature type="transmembrane region" description="Helical" evidence="6">
    <location>
        <begin position="156"/>
        <end position="178"/>
    </location>
</feature>
<feature type="transmembrane region" description="Helical" evidence="6">
    <location>
        <begin position="190"/>
        <end position="212"/>
    </location>
</feature>
<protein>
    <submittedName>
        <fullName evidence="7 8">Monocarboxylate transporter, putative</fullName>
    </submittedName>
</protein>
<proteinExistence type="predicted"/>
<dbReference type="VEuPathDB" id="VectorBase:ISCP_003100"/>
<dbReference type="PANTHER" id="PTHR43385:SF1">
    <property type="entry name" value="RIBOFLAVIN TRANSPORTER RIBJ"/>
    <property type="match status" value="1"/>
</dbReference>
<reference evidence="7 9" key="1">
    <citation type="submission" date="2008-03" db="EMBL/GenBank/DDBJ databases">
        <title>Annotation of Ixodes scapularis.</title>
        <authorList>
            <consortium name="Ixodes scapularis Genome Project Consortium"/>
            <person name="Caler E."/>
            <person name="Hannick L.I."/>
            <person name="Bidwell S."/>
            <person name="Joardar V."/>
            <person name="Thiagarajan M."/>
            <person name="Amedeo P."/>
            <person name="Galinsky K.J."/>
            <person name="Schobel S."/>
            <person name="Inman J."/>
            <person name="Hostetler J."/>
            <person name="Miller J."/>
            <person name="Hammond M."/>
            <person name="Megy K."/>
            <person name="Lawson D."/>
            <person name="Kodira C."/>
            <person name="Sutton G."/>
            <person name="Meyer J."/>
            <person name="Hill C.A."/>
            <person name="Birren B."/>
            <person name="Nene V."/>
            <person name="Collins F."/>
            <person name="Alarcon-Chaidez F."/>
            <person name="Wikel S."/>
            <person name="Strausberg R."/>
        </authorList>
    </citation>
    <scope>NUCLEOTIDE SEQUENCE [LARGE SCALE GENOMIC DNA]</scope>
    <source>
        <strain evidence="9">Wikel</strain>
        <strain evidence="7">Wikel colony</strain>
    </source>
</reference>
<evidence type="ECO:0000313" key="9">
    <source>
        <dbReference type="Proteomes" id="UP000001555"/>
    </source>
</evidence>
<comment type="subcellular location">
    <subcellularLocation>
        <location evidence="1">Membrane</location>
        <topology evidence="1">Multi-pass membrane protein</topology>
    </subcellularLocation>
</comment>
<keyword evidence="5 6" id="KW-0472">Membrane</keyword>
<dbReference type="OrthoDB" id="6484421at2759"/>
<evidence type="ECO:0000256" key="1">
    <source>
        <dbReference type="ARBA" id="ARBA00004141"/>
    </source>
</evidence>
<dbReference type="Gene3D" id="1.20.1250.20">
    <property type="entry name" value="MFS general substrate transporter like domains"/>
    <property type="match status" value="1"/>
</dbReference>
<sequence length="264" mass="28677">MNETGPNLADNSADHLDIETSQSEGEAFVNGIRKDASKQTEQDPSKVLSVKPTSDLKQTLKAFFTPTFLIDTLSFAVQIYSMTTFYLVHIDLALDYGIESDHSIYFMHIYSVGDYLMRVLSGVIVDRGCMSLTTVMVLGFIGNAAGFEALALSRSFIPFVFVTLFLGVSGGIMAALPAPVLISDFRGRSLSILLGGMLFLEGLVIMTRPSLIGFFRDNIGSYDGLVHTIAAVNGLLSIVWILKRHFQGRKAPKITGGNIPSAPI</sequence>
<dbReference type="GO" id="GO:0022857">
    <property type="term" value="F:transmembrane transporter activity"/>
    <property type="evidence" value="ECO:0000318"/>
    <property type="project" value="GO_Central"/>
</dbReference>
<accession>B7PP38</accession>
<dbReference type="EMBL" id="DS755665">
    <property type="protein sequence ID" value="EEC08360.1"/>
    <property type="molecule type" value="Genomic_DNA"/>
</dbReference>
<dbReference type="InterPro" id="IPR036259">
    <property type="entry name" value="MFS_trans_sf"/>
</dbReference>
<keyword evidence="4 6" id="KW-1133">Transmembrane helix</keyword>
<organism>
    <name type="scientific">Ixodes scapularis</name>
    <name type="common">Black-legged tick</name>
    <name type="synonym">Deer tick</name>
    <dbReference type="NCBI Taxonomy" id="6945"/>
    <lineage>
        <taxon>Eukaryota</taxon>
        <taxon>Metazoa</taxon>
        <taxon>Ecdysozoa</taxon>
        <taxon>Arthropoda</taxon>
        <taxon>Chelicerata</taxon>
        <taxon>Arachnida</taxon>
        <taxon>Acari</taxon>
        <taxon>Parasitiformes</taxon>
        <taxon>Ixodida</taxon>
        <taxon>Ixodoidea</taxon>
        <taxon>Ixodidae</taxon>
        <taxon>Ixodinae</taxon>
        <taxon>Ixodes</taxon>
    </lineage>
</organism>
<evidence type="ECO:0000256" key="3">
    <source>
        <dbReference type="ARBA" id="ARBA00022692"/>
    </source>
</evidence>
<keyword evidence="2" id="KW-0813">Transport</keyword>
<evidence type="ECO:0000256" key="5">
    <source>
        <dbReference type="ARBA" id="ARBA00023136"/>
    </source>
</evidence>
<dbReference type="SUPFAM" id="SSF103473">
    <property type="entry name" value="MFS general substrate transporter"/>
    <property type="match status" value="1"/>
</dbReference>
<evidence type="ECO:0000313" key="8">
    <source>
        <dbReference type="EnsemblMetazoa" id="ISCW006022-PA"/>
    </source>
</evidence>
<keyword evidence="9" id="KW-1185">Reference proteome</keyword>
<dbReference type="EnsemblMetazoa" id="ISCW006022-RA">
    <property type="protein sequence ID" value="ISCW006022-PA"/>
    <property type="gene ID" value="ISCW006022"/>
</dbReference>
<evidence type="ECO:0000256" key="6">
    <source>
        <dbReference type="SAM" id="Phobius"/>
    </source>
</evidence>
<dbReference type="Proteomes" id="UP000001555">
    <property type="component" value="Unassembled WGS sequence"/>
</dbReference>
<feature type="transmembrane region" description="Helical" evidence="6">
    <location>
        <begin position="102"/>
        <end position="120"/>
    </location>
</feature>
<dbReference type="InterPro" id="IPR052983">
    <property type="entry name" value="MFS_Riboflavin_Transporter"/>
</dbReference>
<dbReference type="AlphaFoldDB" id="B7PP38"/>
<feature type="transmembrane region" description="Helical" evidence="6">
    <location>
        <begin position="224"/>
        <end position="242"/>
    </location>
</feature>
<dbReference type="EMBL" id="ABJB010458954">
    <property type="status" value="NOT_ANNOTATED_CDS"/>
    <property type="molecule type" value="Genomic_DNA"/>
</dbReference>
<dbReference type="GO" id="GO:0016020">
    <property type="term" value="C:membrane"/>
    <property type="evidence" value="ECO:0007669"/>
    <property type="project" value="UniProtKB-SubCell"/>
</dbReference>
<dbReference type="VEuPathDB" id="VectorBase:ISCI006022"/>
<keyword evidence="3 6" id="KW-0812">Transmembrane</keyword>
<evidence type="ECO:0000256" key="4">
    <source>
        <dbReference type="ARBA" id="ARBA00022989"/>
    </source>
</evidence>
<gene>
    <name evidence="7" type="ORF">IscW_ISCW006022</name>
</gene>
<dbReference type="PANTHER" id="PTHR43385">
    <property type="entry name" value="RIBOFLAVIN TRANSPORTER RIBJ"/>
    <property type="match status" value="1"/>
</dbReference>
<evidence type="ECO:0000256" key="2">
    <source>
        <dbReference type="ARBA" id="ARBA00022448"/>
    </source>
</evidence>